<feature type="region of interest" description="Disordered" evidence="1">
    <location>
        <begin position="151"/>
        <end position="172"/>
    </location>
</feature>
<feature type="transmembrane region" description="Helical" evidence="2">
    <location>
        <begin position="53"/>
        <end position="78"/>
    </location>
</feature>
<dbReference type="AlphaFoldDB" id="A0A4U6QIS8"/>
<evidence type="ECO:0000313" key="3">
    <source>
        <dbReference type="EMBL" id="TKV60327.1"/>
    </source>
</evidence>
<protein>
    <submittedName>
        <fullName evidence="3">Uncharacterized protein</fullName>
    </submittedName>
</protein>
<sequence>MSEVPPGPPAMAKPPWWLITRWGQWAWFLFIYPGMMCYFAIDRVRSGRGGSLEFLWITLLACCALYGLVQLTMTLLAYRRDPTLRTRKWPDPPPSARLSRQVKRLVAFLAVLALGLVLLIFVGWAPALFVTLVLGGVAVAVDRFDLFSEPQPPFGATAPLPQSDRDADTPDR</sequence>
<gene>
    <name evidence="3" type="ORF">FDO65_00980</name>
</gene>
<evidence type="ECO:0000256" key="1">
    <source>
        <dbReference type="SAM" id="MobiDB-lite"/>
    </source>
</evidence>
<keyword evidence="2" id="KW-0812">Transmembrane</keyword>
<evidence type="ECO:0000256" key="2">
    <source>
        <dbReference type="SAM" id="Phobius"/>
    </source>
</evidence>
<comment type="caution">
    <text evidence="3">The sequence shown here is derived from an EMBL/GenBank/DDBJ whole genome shotgun (WGS) entry which is preliminary data.</text>
</comment>
<evidence type="ECO:0000313" key="4">
    <source>
        <dbReference type="Proteomes" id="UP000306985"/>
    </source>
</evidence>
<organism evidence="3 4">
    <name type="scientific">Nakamurella flava</name>
    <dbReference type="NCBI Taxonomy" id="2576308"/>
    <lineage>
        <taxon>Bacteria</taxon>
        <taxon>Bacillati</taxon>
        <taxon>Actinomycetota</taxon>
        <taxon>Actinomycetes</taxon>
        <taxon>Nakamurellales</taxon>
        <taxon>Nakamurellaceae</taxon>
        <taxon>Nakamurella</taxon>
    </lineage>
</organism>
<feature type="transmembrane region" description="Helical" evidence="2">
    <location>
        <begin position="105"/>
        <end position="138"/>
    </location>
</feature>
<keyword evidence="2" id="KW-1133">Transmembrane helix</keyword>
<feature type="compositionally biased region" description="Basic and acidic residues" evidence="1">
    <location>
        <begin position="163"/>
        <end position="172"/>
    </location>
</feature>
<reference evidence="3 4" key="1">
    <citation type="submission" date="2019-05" db="EMBL/GenBank/DDBJ databases">
        <title>Nakamurella sp. N5BH11, whole genome shotgun sequence.</title>
        <authorList>
            <person name="Tuo L."/>
        </authorList>
    </citation>
    <scope>NUCLEOTIDE SEQUENCE [LARGE SCALE GENOMIC DNA]</scope>
    <source>
        <strain evidence="3 4">N5BH11</strain>
    </source>
</reference>
<accession>A0A4U6QIS8</accession>
<keyword evidence="2" id="KW-0472">Membrane</keyword>
<name>A0A4U6QIS8_9ACTN</name>
<dbReference type="EMBL" id="SZZH01000001">
    <property type="protein sequence ID" value="TKV60327.1"/>
    <property type="molecule type" value="Genomic_DNA"/>
</dbReference>
<feature type="transmembrane region" description="Helical" evidence="2">
    <location>
        <begin position="22"/>
        <end position="41"/>
    </location>
</feature>
<proteinExistence type="predicted"/>
<dbReference type="Proteomes" id="UP000306985">
    <property type="component" value="Unassembled WGS sequence"/>
</dbReference>
<keyword evidence="4" id="KW-1185">Reference proteome</keyword>
<dbReference type="RefSeq" id="WP_137447630.1">
    <property type="nucleotide sequence ID" value="NZ_SZZH01000001.1"/>
</dbReference>